<sequence>MSKWMQFRSKLTRLLPGAGGDDEYQKKIQKTIDYYTKDKAPKTLNQLGAIFVELRAKKRDLEADVKYLNLRLEALSRVLLERFEDDGITSFKTPAEVTLFVRDEPYASIEDRSKLFEWIKKTHHAELLGIQWQTLNALMKEYLTDGKKIPPGVKLFLKSNISAR</sequence>
<dbReference type="EMBL" id="LAZR01037902">
    <property type="protein sequence ID" value="KKL20961.1"/>
    <property type="molecule type" value="Genomic_DNA"/>
</dbReference>
<dbReference type="InterPro" id="IPR055731">
    <property type="entry name" value="Pam3_gp33-like"/>
</dbReference>
<dbReference type="AlphaFoldDB" id="A0A0F9DTF6"/>
<accession>A0A0F9DTF6</accession>
<organism evidence="2">
    <name type="scientific">marine sediment metagenome</name>
    <dbReference type="NCBI Taxonomy" id="412755"/>
    <lineage>
        <taxon>unclassified sequences</taxon>
        <taxon>metagenomes</taxon>
        <taxon>ecological metagenomes</taxon>
    </lineage>
</organism>
<protein>
    <submittedName>
        <fullName evidence="2">Uncharacterized protein</fullName>
    </submittedName>
</protein>
<reference evidence="2" key="1">
    <citation type="journal article" date="2015" name="Nature">
        <title>Complex archaea that bridge the gap between prokaryotes and eukaryotes.</title>
        <authorList>
            <person name="Spang A."/>
            <person name="Saw J.H."/>
            <person name="Jorgensen S.L."/>
            <person name="Zaremba-Niedzwiedzka K."/>
            <person name="Martijn J."/>
            <person name="Lind A.E."/>
            <person name="van Eijk R."/>
            <person name="Schleper C."/>
            <person name="Guy L."/>
            <person name="Ettema T.J."/>
        </authorList>
    </citation>
    <scope>NUCLEOTIDE SEQUENCE</scope>
</reference>
<gene>
    <name evidence="2" type="ORF">LCGC14_2450230</name>
</gene>
<dbReference type="Pfam" id="PF23984">
    <property type="entry name" value="DUF7307"/>
    <property type="match status" value="1"/>
</dbReference>
<comment type="caution">
    <text evidence="2">The sequence shown here is derived from an EMBL/GenBank/DDBJ whole genome shotgun (WGS) entry which is preliminary data.</text>
</comment>
<evidence type="ECO:0000256" key="1">
    <source>
        <dbReference type="SAM" id="Coils"/>
    </source>
</evidence>
<name>A0A0F9DTF6_9ZZZZ</name>
<feature type="coiled-coil region" evidence="1">
    <location>
        <begin position="44"/>
        <end position="78"/>
    </location>
</feature>
<evidence type="ECO:0000313" key="2">
    <source>
        <dbReference type="EMBL" id="KKL20961.1"/>
    </source>
</evidence>
<keyword evidence="1" id="KW-0175">Coiled coil</keyword>
<proteinExistence type="predicted"/>